<dbReference type="EMBL" id="JAGSPJ010000001">
    <property type="protein sequence ID" value="MBR7799283.1"/>
    <property type="molecule type" value="Genomic_DNA"/>
</dbReference>
<evidence type="ECO:0000313" key="3">
    <source>
        <dbReference type="Proteomes" id="UP000678545"/>
    </source>
</evidence>
<reference evidence="2" key="1">
    <citation type="submission" date="2021-04" db="EMBL/GenBank/DDBJ databases">
        <title>novel species isolated from subtropical streams in China.</title>
        <authorList>
            <person name="Lu H."/>
        </authorList>
    </citation>
    <scope>NUCLEOTIDE SEQUENCE</scope>
    <source>
        <strain evidence="2">FT137W</strain>
    </source>
</reference>
<protein>
    <submittedName>
        <fullName evidence="2">Uncharacterized protein</fullName>
    </submittedName>
</protein>
<dbReference type="Proteomes" id="UP000678545">
    <property type="component" value="Unassembled WGS sequence"/>
</dbReference>
<evidence type="ECO:0000313" key="2">
    <source>
        <dbReference type="EMBL" id="MBR7799283.1"/>
    </source>
</evidence>
<feature type="compositionally biased region" description="Polar residues" evidence="1">
    <location>
        <begin position="50"/>
        <end position="60"/>
    </location>
</feature>
<organism evidence="2 3">
    <name type="scientific">Undibacterium fentianense</name>
    <dbReference type="NCBI Taxonomy" id="2828728"/>
    <lineage>
        <taxon>Bacteria</taxon>
        <taxon>Pseudomonadati</taxon>
        <taxon>Pseudomonadota</taxon>
        <taxon>Betaproteobacteria</taxon>
        <taxon>Burkholderiales</taxon>
        <taxon>Oxalobacteraceae</taxon>
        <taxon>Undibacterium</taxon>
    </lineage>
</organism>
<name>A0A941E5T0_9BURK</name>
<gene>
    <name evidence="2" type="ORF">KDM90_04655</name>
</gene>
<proteinExistence type="predicted"/>
<feature type="region of interest" description="Disordered" evidence="1">
    <location>
        <begin position="44"/>
        <end position="90"/>
    </location>
</feature>
<dbReference type="AlphaFoldDB" id="A0A941E5T0"/>
<comment type="caution">
    <text evidence="2">The sequence shown here is derived from an EMBL/GenBank/DDBJ whole genome shotgun (WGS) entry which is preliminary data.</text>
</comment>
<keyword evidence="3" id="KW-1185">Reference proteome</keyword>
<sequence length="90" mass="9719">MATAPITSTAARDQIFANRNEELKSFAPKNKVNETEAIKAKEAINKAQEVKQSQENQEPKQTAKPAQEPKPTPVVNTRGEVTGGTINTSA</sequence>
<accession>A0A941E5T0</accession>
<dbReference type="RefSeq" id="WP_212674377.1">
    <property type="nucleotide sequence ID" value="NZ_JAGSPJ010000001.1"/>
</dbReference>
<evidence type="ECO:0000256" key="1">
    <source>
        <dbReference type="SAM" id="MobiDB-lite"/>
    </source>
</evidence>